<keyword evidence="2" id="KW-0067">ATP-binding</keyword>
<dbReference type="PROSITE" id="PS50125">
    <property type="entry name" value="GUANYLATE_CYCLASE_2"/>
    <property type="match status" value="2"/>
</dbReference>
<comment type="caution">
    <text evidence="6">The sequence shown here is derived from an EMBL/GenBank/DDBJ whole genome shotgun (WGS) entry which is preliminary data.</text>
</comment>
<keyword evidence="1" id="KW-0547">Nucleotide-binding</keyword>
<evidence type="ECO:0000256" key="3">
    <source>
        <dbReference type="ARBA" id="ARBA00023239"/>
    </source>
</evidence>
<evidence type="ECO:0000259" key="5">
    <source>
        <dbReference type="PROSITE" id="PS50125"/>
    </source>
</evidence>
<evidence type="ECO:0000313" key="7">
    <source>
        <dbReference type="Proteomes" id="UP001186944"/>
    </source>
</evidence>
<feature type="domain" description="Guanylate cyclase" evidence="5">
    <location>
        <begin position="66"/>
        <end position="202"/>
    </location>
</feature>
<dbReference type="PANTHER" id="PTHR16305:SF28">
    <property type="entry name" value="GUANYLATE CYCLASE DOMAIN-CONTAINING PROTEIN"/>
    <property type="match status" value="1"/>
</dbReference>
<evidence type="ECO:0000256" key="1">
    <source>
        <dbReference type="ARBA" id="ARBA00022741"/>
    </source>
</evidence>
<dbReference type="EMBL" id="VSWD01000009">
    <property type="protein sequence ID" value="KAK3093152.1"/>
    <property type="molecule type" value="Genomic_DNA"/>
</dbReference>
<reference evidence="6" key="1">
    <citation type="submission" date="2019-08" db="EMBL/GenBank/DDBJ databases">
        <title>The improved chromosome-level genome for the pearl oyster Pinctada fucata martensii using PacBio sequencing and Hi-C.</title>
        <authorList>
            <person name="Zheng Z."/>
        </authorList>
    </citation>
    <scope>NUCLEOTIDE SEQUENCE</scope>
    <source>
        <strain evidence="6">ZZ-2019</strain>
        <tissue evidence="6">Adductor muscle</tissue>
    </source>
</reference>
<evidence type="ECO:0000256" key="4">
    <source>
        <dbReference type="SAM" id="MobiDB-lite"/>
    </source>
</evidence>
<name>A0AA88XWF8_PINIB</name>
<dbReference type="GO" id="GO:0035556">
    <property type="term" value="P:intracellular signal transduction"/>
    <property type="evidence" value="ECO:0007669"/>
    <property type="project" value="InterPro"/>
</dbReference>
<feature type="compositionally biased region" description="Low complexity" evidence="4">
    <location>
        <begin position="304"/>
        <end position="319"/>
    </location>
</feature>
<evidence type="ECO:0000313" key="6">
    <source>
        <dbReference type="EMBL" id="KAK3093152.1"/>
    </source>
</evidence>
<keyword evidence="3" id="KW-0456">Lyase</keyword>
<dbReference type="GO" id="GO:0005737">
    <property type="term" value="C:cytoplasm"/>
    <property type="evidence" value="ECO:0007669"/>
    <property type="project" value="TreeGrafter"/>
</dbReference>
<protein>
    <recommendedName>
        <fullName evidence="5">Guanylate cyclase domain-containing protein</fullName>
    </recommendedName>
</protein>
<dbReference type="Gene3D" id="3.40.50.300">
    <property type="entry name" value="P-loop containing nucleotide triphosphate hydrolases"/>
    <property type="match status" value="1"/>
</dbReference>
<gene>
    <name evidence="6" type="ORF">FSP39_011947</name>
</gene>
<dbReference type="FunFam" id="3.30.70.1230:FF:000021">
    <property type="entry name" value="Adenylate cyclase type 10"/>
    <property type="match status" value="1"/>
</dbReference>
<dbReference type="FunFam" id="3.30.70.1230:FF:000017">
    <property type="entry name" value="Adenylate cyclase type 10"/>
    <property type="match status" value="1"/>
</dbReference>
<accession>A0AA88XWF8</accession>
<dbReference type="Proteomes" id="UP001186944">
    <property type="component" value="Unassembled WGS sequence"/>
</dbReference>
<organism evidence="6 7">
    <name type="scientific">Pinctada imbricata</name>
    <name type="common">Atlantic pearl-oyster</name>
    <name type="synonym">Pinctada martensii</name>
    <dbReference type="NCBI Taxonomy" id="66713"/>
    <lineage>
        <taxon>Eukaryota</taxon>
        <taxon>Metazoa</taxon>
        <taxon>Spiralia</taxon>
        <taxon>Lophotrochozoa</taxon>
        <taxon>Mollusca</taxon>
        <taxon>Bivalvia</taxon>
        <taxon>Autobranchia</taxon>
        <taxon>Pteriomorphia</taxon>
        <taxon>Pterioida</taxon>
        <taxon>Pterioidea</taxon>
        <taxon>Pteriidae</taxon>
        <taxon>Pinctada</taxon>
    </lineage>
</organism>
<dbReference type="GO" id="GO:0009190">
    <property type="term" value="P:cyclic nucleotide biosynthetic process"/>
    <property type="evidence" value="ECO:0007669"/>
    <property type="project" value="InterPro"/>
</dbReference>
<keyword evidence="7" id="KW-1185">Reference proteome</keyword>
<dbReference type="Pfam" id="PF00211">
    <property type="entry name" value="Guanylate_cyc"/>
    <property type="match status" value="2"/>
</dbReference>
<sequence>MEEEAASTVLRGGTPKIIQLIRQAQGLAANPEEESALRKLTPHVPGIVTFADHSKPLPWSTSYTTVLMFADVSGFTSLCECYSSMQNAGIDQLTKTLNDYLGTIVEGIVHEEGDVLKFAGDAILSVWRVNNPEELSWTVDRVIKCCLQIQDKCGQWETDIGVTLSVKMGVACGDMTVTFIGNNELRAYVELGKAVTDVNTAESMCKSGYVVLSSTAWRLSTQGLYEYEVMPDDKHVRIVTYRKLALPLDGSKSQDSAYIKEPNPWFVRRRRTSHGWGVTVTGITAASAFSNGPVNSKMPWGPITSRPSSASSTTSGRLRSASRETRDNVIQEVIEERDGGQDTPTYVVSPPNTPESTQQKPKVKFGLSKLKNVVKAVTAMRLDEALRLYIPLPVLKKLDDNQPLEYLSEMRQVTVVFMNMVLDEDKDTTQLLQEIFEIVYSQSKVMHGCLNKAFLFDKGCTFLVLFGLPGYKHERDCAHALYCSQKMKNVLNDVSGVRRISIGVTTGATFCGVVGHKNRHEYSVIGRKVNMAARLMMHYPDKVTCDDNTFQSSRLPATNFEILATKRMKGLRNVGVIREYVEDKENGAISELVSIQHFPFPVLGREQESELFKMEIQKLKQGLTETEMNHYILCGASGIGKTRMMDHFIIMAEKEDIRVISCALTIENSYTTNFLTRHIVRMLLSSAGYSHQVDKEPDIMYALRDESLIEYMYLLNGILQTKFQRSFLALTIKDVKEDIFYKVLMCVVKKCIEKHSAVILAIDDAQNMDSDSWMFLHKCLTVPRMLVVLSSRPAIIENPPCDAAHDFIEDNSVRVHDLGSLDVRHTAALACQLMDVVRIPKQLERMLKERSQGVPYWCEQLLVEMAEKEQILIVPDLGTTYEDTIAPATAQIRKLSIQSNDSVFEDEVEVRRTNSVFKISQNQGTTNSTAEMFQAWGLAMASKRKESKARAPDKVAVFSPTINPEEIPIPTQMKEFITARLDSMRASEQLIVKCATILGARIPRDMIESILPNIPRVKARRCFKRLMQIGIFECANTPTGRSGILAQQNVLDPTTCFCPKIDDDFDADLCNLMRFKNKLLQETAYDVLMESQRLELHAKAAQYLDKQSEKIKGHIPYYLLNRDPPLSLEEIEANFKGCLTILANFKDGTSPIPNTLGSNGDNGEESKYLIPKDTRLYGLDTEYSRSRRGRRKAVALDRRDADPLLKAVLKIDGTPERTEELAHRLMGYYQEICRHWMIAKKMSCVLNVLLEAVSAALIIKDTRQAQELLDTLESILHDGSLPQETVADVILQAKILRLRGKIEHQWGHRDTALKYIKQAARLLGMAQPDTKLQIWLTSVRYLLRLKVMRKSTNERRPATKLTLEQGLCLSDLYDIYKENGDERMVLVTALRQMIKITGRTCHLHQVVQAYAGTIRLFRIQGKHLKTELENELFSSCAARFKELSSEDLGVLARLYTDMTITLLNEGNIKRSILTGKGAFEICDRISDQEKGQEVAPLVAISLIHSCQNEEFSSFLQKFKDFISFSDLKSPRAWFYSFCMERMLNGDFPVQTFQSCLDFAALYLKTADAVSQEFLPRYFLAMTISVWFCRKGHWEKAQTWFDYWETYEPPLDRFLALYAFTRKIEVMLLSLCTCRRTKARAVWKDLAMTIQKDLGRLAEHAQTIRGIRPRYHHLRAYFNILRESPLLAKVHLRKAIDCAEDQDNTLESKWAQRHLFMWFSETKGDDSLWNSLTNKHITEWRLMSSASTEPQLFTWPIRPIF</sequence>
<dbReference type="SUPFAM" id="SSF52540">
    <property type="entry name" value="P-loop containing nucleoside triphosphate hydrolases"/>
    <property type="match status" value="1"/>
</dbReference>
<dbReference type="SUPFAM" id="SSF55073">
    <property type="entry name" value="Nucleotide cyclase"/>
    <property type="match status" value="2"/>
</dbReference>
<feature type="domain" description="Guanylate cyclase" evidence="5">
    <location>
        <begin position="459"/>
        <end position="536"/>
    </location>
</feature>
<dbReference type="PANTHER" id="PTHR16305">
    <property type="entry name" value="TESTICULAR SOLUBLE ADENYLYL CYCLASE"/>
    <property type="match status" value="1"/>
</dbReference>
<dbReference type="InterPro" id="IPR029787">
    <property type="entry name" value="Nucleotide_cyclase"/>
</dbReference>
<feature type="compositionally biased region" description="Basic and acidic residues" evidence="4">
    <location>
        <begin position="321"/>
        <end position="340"/>
    </location>
</feature>
<dbReference type="InterPro" id="IPR027417">
    <property type="entry name" value="P-loop_NTPase"/>
</dbReference>
<dbReference type="CDD" id="cd07302">
    <property type="entry name" value="CHD"/>
    <property type="match status" value="2"/>
</dbReference>
<evidence type="ECO:0000256" key="2">
    <source>
        <dbReference type="ARBA" id="ARBA00022840"/>
    </source>
</evidence>
<dbReference type="InterPro" id="IPR001054">
    <property type="entry name" value="A/G_cyclase"/>
</dbReference>
<proteinExistence type="predicted"/>
<dbReference type="Gene3D" id="3.30.70.1230">
    <property type="entry name" value="Nucleotide cyclase"/>
    <property type="match status" value="2"/>
</dbReference>
<dbReference type="GO" id="GO:0005524">
    <property type="term" value="F:ATP binding"/>
    <property type="evidence" value="ECO:0007669"/>
    <property type="project" value="UniProtKB-KW"/>
</dbReference>
<feature type="region of interest" description="Disordered" evidence="4">
    <location>
        <begin position="297"/>
        <end position="361"/>
    </location>
</feature>
<dbReference type="GO" id="GO:0004016">
    <property type="term" value="F:adenylate cyclase activity"/>
    <property type="evidence" value="ECO:0007669"/>
    <property type="project" value="TreeGrafter"/>
</dbReference>